<reference evidence="1" key="1">
    <citation type="journal article" date="2020" name="Stud. Mycol.">
        <title>101 Dothideomycetes genomes: a test case for predicting lifestyles and emergence of pathogens.</title>
        <authorList>
            <person name="Haridas S."/>
            <person name="Albert R."/>
            <person name="Binder M."/>
            <person name="Bloem J."/>
            <person name="Labutti K."/>
            <person name="Salamov A."/>
            <person name="Andreopoulos B."/>
            <person name="Baker S."/>
            <person name="Barry K."/>
            <person name="Bills G."/>
            <person name="Bluhm B."/>
            <person name="Cannon C."/>
            <person name="Castanera R."/>
            <person name="Culley D."/>
            <person name="Daum C."/>
            <person name="Ezra D."/>
            <person name="Gonzalez J."/>
            <person name="Henrissat B."/>
            <person name="Kuo A."/>
            <person name="Liang C."/>
            <person name="Lipzen A."/>
            <person name="Lutzoni F."/>
            <person name="Magnuson J."/>
            <person name="Mondo S."/>
            <person name="Nolan M."/>
            <person name="Ohm R."/>
            <person name="Pangilinan J."/>
            <person name="Park H.-J."/>
            <person name="Ramirez L."/>
            <person name="Alfaro M."/>
            <person name="Sun H."/>
            <person name="Tritt A."/>
            <person name="Yoshinaga Y."/>
            <person name="Zwiers L.-H."/>
            <person name="Turgeon B."/>
            <person name="Goodwin S."/>
            <person name="Spatafora J."/>
            <person name="Crous P."/>
            <person name="Grigoriev I."/>
        </authorList>
    </citation>
    <scope>NUCLEOTIDE SEQUENCE</scope>
    <source>
        <strain evidence="1">CBS 115976</strain>
    </source>
</reference>
<proteinExistence type="predicted"/>
<sequence length="174" mass="19750">MPQPPYIICVYPYDPAAPVNRHNLIFSRVITSDWRDLFAAHHTQTSFSMSQSEYLPTSISRYLDGVFSGTFHLPGARQQIIDNATILWPNYEPERFRLIMTVVTLDNPERSEVYCAWLIALPDDENGFQILERTNPTPGVLTADVAALMLLHKLARDAETRMRAQMLSHGSSEA</sequence>
<protein>
    <submittedName>
        <fullName evidence="1">Uncharacterized protein</fullName>
    </submittedName>
</protein>
<evidence type="ECO:0000313" key="1">
    <source>
        <dbReference type="EMBL" id="KAF2665766.1"/>
    </source>
</evidence>
<keyword evidence="2" id="KW-1185">Reference proteome</keyword>
<dbReference type="AlphaFoldDB" id="A0A6A6U296"/>
<accession>A0A6A6U296</accession>
<organism evidence="1 2">
    <name type="scientific">Microthyrium microscopicum</name>
    <dbReference type="NCBI Taxonomy" id="703497"/>
    <lineage>
        <taxon>Eukaryota</taxon>
        <taxon>Fungi</taxon>
        <taxon>Dikarya</taxon>
        <taxon>Ascomycota</taxon>
        <taxon>Pezizomycotina</taxon>
        <taxon>Dothideomycetes</taxon>
        <taxon>Dothideomycetes incertae sedis</taxon>
        <taxon>Microthyriales</taxon>
        <taxon>Microthyriaceae</taxon>
        <taxon>Microthyrium</taxon>
    </lineage>
</organism>
<gene>
    <name evidence="1" type="ORF">BT63DRAFT_428720</name>
</gene>
<name>A0A6A6U296_9PEZI</name>
<dbReference type="EMBL" id="MU004240">
    <property type="protein sequence ID" value="KAF2665766.1"/>
    <property type="molecule type" value="Genomic_DNA"/>
</dbReference>
<dbReference type="Proteomes" id="UP000799302">
    <property type="component" value="Unassembled WGS sequence"/>
</dbReference>
<evidence type="ECO:0000313" key="2">
    <source>
        <dbReference type="Proteomes" id="UP000799302"/>
    </source>
</evidence>